<protein>
    <submittedName>
        <fullName evidence="2">Uncharacterized protein</fullName>
    </submittedName>
</protein>
<feature type="region of interest" description="Disordered" evidence="1">
    <location>
        <begin position="90"/>
        <end position="109"/>
    </location>
</feature>
<reference evidence="2" key="1">
    <citation type="journal article" date="2015" name="Nature">
        <title>Complex archaea that bridge the gap between prokaryotes and eukaryotes.</title>
        <authorList>
            <person name="Spang A."/>
            <person name="Saw J.H."/>
            <person name="Jorgensen S.L."/>
            <person name="Zaremba-Niedzwiedzka K."/>
            <person name="Martijn J."/>
            <person name="Lind A.E."/>
            <person name="van Eijk R."/>
            <person name="Schleper C."/>
            <person name="Guy L."/>
            <person name="Ettema T.J."/>
        </authorList>
    </citation>
    <scope>NUCLEOTIDE SEQUENCE</scope>
</reference>
<evidence type="ECO:0000256" key="1">
    <source>
        <dbReference type="SAM" id="MobiDB-lite"/>
    </source>
</evidence>
<name>A0A0F9BPG4_9ZZZZ</name>
<accession>A0A0F9BPG4</accession>
<sequence length="109" mass="11981">GHGWWEEEKAGKTKTVICSICKGTGQKPHTSPYGVFVRKETGPGEDPDTGAMVEFTSPAVDILEHQLETWQTLLELARKSLFDETIDEAQSGKAKLVDKEDEHSHSAGD</sequence>
<organism evidence="2">
    <name type="scientific">marine sediment metagenome</name>
    <dbReference type="NCBI Taxonomy" id="412755"/>
    <lineage>
        <taxon>unclassified sequences</taxon>
        <taxon>metagenomes</taxon>
        <taxon>ecological metagenomes</taxon>
    </lineage>
</organism>
<gene>
    <name evidence="2" type="ORF">LCGC14_2764800</name>
</gene>
<evidence type="ECO:0000313" key="2">
    <source>
        <dbReference type="EMBL" id="KKK86281.1"/>
    </source>
</evidence>
<feature type="compositionally biased region" description="Basic and acidic residues" evidence="1">
    <location>
        <begin position="95"/>
        <end position="109"/>
    </location>
</feature>
<feature type="non-terminal residue" evidence="2">
    <location>
        <position position="1"/>
    </location>
</feature>
<dbReference type="AlphaFoldDB" id="A0A0F9BPG4"/>
<proteinExistence type="predicted"/>
<comment type="caution">
    <text evidence="2">The sequence shown here is derived from an EMBL/GenBank/DDBJ whole genome shotgun (WGS) entry which is preliminary data.</text>
</comment>
<dbReference type="EMBL" id="LAZR01050918">
    <property type="protein sequence ID" value="KKK86281.1"/>
    <property type="molecule type" value="Genomic_DNA"/>
</dbReference>